<keyword evidence="2" id="KW-0378">Hydrolase</keyword>
<dbReference type="Proteomes" id="UP001333710">
    <property type="component" value="Chromosome"/>
</dbReference>
<proteinExistence type="predicted"/>
<accession>A0AA48HHD9</accession>
<dbReference type="InterPro" id="IPR029058">
    <property type="entry name" value="AB_hydrolase_fold"/>
</dbReference>
<organism evidence="2 3">
    <name type="scientific">Planctobacterium marinum</name>
    <dbReference type="NCBI Taxonomy" id="1631968"/>
    <lineage>
        <taxon>Bacteria</taxon>
        <taxon>Pseudomonadati</taxon>
        <taxon>Pseudomonadota</taxon>
        <taxon>Gammaproteobacteria</taxon>
        <taxon>Alteromonadales</taxon>
        <taxon>Alteromonadaceae</taxon>
        <taxon>Planctobacterium</taxon>
    </lineage>
</organism>
<sequence length="196" mass="21835">MYKAHIVLAHGAGQGMESDFMQECKRLFEINAIKCTLFNFDYMAIAEETGKRRPPDRLPKLIQCFEAQLPHDKDLPLFVGGKSMGGRVATHILQDSDAIAAICLGYPFHPPGKPEKTRTEHLSQIKKSILVLQGERDPFGKPAEICGYELPGNIQVEYVKDGEHSFKTTKASGLSWQDNMQQAITGAVRFIDKVMG</sequence>
<name>A0AA48HHD9_9ALTE</name>
<protein>
    <submittedName>
        <fullName evidence="2">Alpha/beta hydrolase</fullName>
    </submittedName>
</protein>
<dbReference type="SUPFAM" id="SSF53474">
    <property type="entry name" value="alpha/beta-Hydrolases"/>
    <property type="match status" value="1"/>
</dbReference>
<evidence type="ECO:0000313" key="3">
    <source>
        <dbReference type="Proteomes" id="UP001333710"/>
    </source>
</evidence>
<dbReference type="PANTHER" id="PTHR13136">
    <property type="entry name" value="TESTIS DEVELOPMENT PROTEIN PRTD"/>
    <property type="match status" value="1"/>
</dbReference>
<dbReference type="KEGG" id="pmaw:MACH26_19770"/>
<dbReference type="RefSeq" id="WP_338292473.1">
    <property type="nucleotide sequence ID" value="NZ_AP027272.1"/>
</dbReference>
<dbReference type="Pfam" id="PF20408">
    <property type="entry name" value="Abhydrolase_11"/>
    <property type="match status" value="1"/>
</dbReference>
<dbReference type="Gene3D" id="3.40.50.1820">
    <property type="entry name" value="alpha/beta hydrolase"/>
    <property type="match status" value="1"/>
</dbReference>
<dbReference type="GO" id="GO:0016787">
    <property type="term" value="F:hydrolase activity"/>
    <property type="evidence" value="ECO:0007669"/>
    <property type="project" value="UniProtKB-KW"/>
</dbReference>
<gene>
    <name evidence="2" type="ORF">MACH26_19770</name>
</gene>
<dbReference type="InterPro" id="IPR046879">
    <property type="entry name" value="KANL3/Tex30_Abhydrolase"/>
</dbReference>
<dbReference type="InterPro" id="IPR026555">
    <property type="entry name" value="NSL3/Tex30"/>
</dbReference>
<feature type="domain" description="KANL3/Tex30 alpha/beta hydrolase-like" evidence="1">
    <location>
        <begin position="3"/>
        <end position="191"/>
    </location>
</feature>
<keyword evidence="3" id="KW-1185">Reference proteome</keyword>
<dbReference type="PANTHER" id="PTHR13136:SF11">
    <property type="entry name" value="TESTIS-EXPRESSED PROTEIN 30"/>
    <property type="match status" value="1"/>
</dbReference>
<dbReference type="AlphaFoldDB" id="A0AA48HHD9"/>
<evidence type="ECO:0000259" key="1">
    <source>
        <dbReference type="Pfam" id="PF20408"/>
    </source>
</evidence>
<evidence type="ECO:0000313" key="2">
    <source>
        <dbReference type="EMBL" id="BDX06456.1"/>
    </source>
</evidence>
<dbReference type="EMBL" id="AP027272">
    <property type="protein sequence ID" value="BDX06456.1"/>
    <property type="molecule type" value="Genomic_DNA"/>
</dbReference>
<reference evidence="2" key="1">
    <citation type="submission" date="2023-01" db="EMBL/GenBank/DDBJ databases">
        <title>Complete genome sequence of Planctobacterium marinum strain Dej080120_11.</title>
        <authorList>
            <person name="Ueki S."/>
            <person name="Maruyama F."/>
        </authorList>
    </citation>
    <scope>NUCLEOTIDE SEQUENCE</scope>
    <source>
        <strain evidence="2">Dej080120_11</strain>
    </source>
</reference>